<dbReference type="EMBL" id="NAAC01000032">
    <property type="protein sequence ID" value="RDJ05280.1"/>
    <property type="molecule type" value="Genomic_DNA"/>
</dbReference>
<proteinExistence type="predicted"/>
<dbReference type="AlphaFoldDB" id="A0A370KJ83"/>
<organism evidence="1 2">
    <name type="scientific">Rhizobium grahamii</name>
    <dbReference type="NCBI Taxonomy" id="1120045"/>
    <lineage>
        <taxon>Bacteria</taxon>
        <taxon>Pseudomonadati</taxon>
        <taxon>Pseudomonadota</taxon>
        <taxon>Alphaproteobacteria</taxon>
        <taxon>Hyphomicrobiales</taxon>
        <taxon>Rhizobiaceae</taxon>
        <taxon>Rhizobium/Agrobacterium group</taxon>
        <taxon>Rhizobium</taxon>
    </lineage>
</organism>
<sequence>MSQGECHGRQKSSSKRTFIGAKILFKDGASVLDCIVKDLSEGGGCCVVWRRLTSMGVSFSNPHD</sequence>
<evidence type="ECO:0000313" key="2">
    <source>
        <dbReference type="Proteomes" id="UP000254939"/>
    </source>
</evidence>
<reference evidence="1 2" key="1">
    <citation type="submission" date="2017-03" db="EMBL/GenBank/DDBJ databases">
        <title>Genome analysis of Rhizobial strains effectives or ineffectives for nitrogen fixation isolated from bean seeds.</title>
        <authorList>
            <person name="Peralta H."/>
            <person name="Aguilar-Vera A."/>
            <person name="Mora Y."/>
            <person name="Vargas-Lagunas C."/>
            <person name="Girard L."/>
            <person name="Mora J."/>
        </authorList>
    </citation>
    <scope>NUCLEOTIDE SEQUENCE [LARGE SCALE GENOMIC DNA]</scope>
    <source>
        <strain evidence="1 2">CCGM3</strain>
    </source>
</reference>
<evidence type="ECO:0000313" key="1">
    <source>
        <dbReference type="EMBL" id="RDJ05280.1"/>
    </source>
</evidence>
<dbReference type="Proteomes" id="UP000254939">
    <property type="component" value="Unassembled WGS sequence"/>
</dbReference>
<gene>
    <name evidence="1" type="ORF">B5K06_25970</name>
</gene>
<protein>
    <recommendedName>
        <fullName evidence="3">PilZ domain-containing protein</fullName>
    </recommendedName>
</protein>
<accession>A0A370KJ83</accession>
<name>A0A370KJ83_9HYPH</name>
<dbReference type="OrthoDB" id="7210926at2"/>
<comment type="caution">
    <text evidence="1">The sequence shown here is derived from an EMBL/GenBank/DDBJ whole genome shotgun (WGS) entry which is preliminary data.</text>
</comment>
<evidence type="ECO:0008006" key="3">
    <source>
        <dbReference type="Google" id="ProtNLM"/>
    </source>
</evidence>